<evidence type="ECO:0000313" key="3">
    <source>
        <dbReference type="Proteomes" id="UP000515202"/>
    </source>
</evidence>
<proteinExistence type="predicted"/>
<keyword evidence="4" id="KW-0067">ATP-binding</keyword>
<feature type="region of interest" description="Disordered" evidence="1">
    <location>
        <begin position="339"/>
        <end position="361"/>
    </location>
</feature>
<feature type="non-terminal residue" evidence="4">
    <location>
        <position position="3059"/>
    </location>
</feature>
<feature type="transmembrane region" description="Helical" evidence="2">
    <location>
        <begin position="2959"/>
        <end position="2979"/>
    </location>
</feature>
<gene>
    <name evidence="4" type="primary">ABCA13</name>
</gene>
<dbReference type="KEGG" id="pvp:105306608"/>
<feature type="transmembrane region" description="Helical" evidence="2">
    <location>
        <begin position="3033"/>
        <end position="3054"/>
    </location>
</feature>
<keyword evidence="2" id="KW-0812">Transmembrane</keyword>
<dbReference type="CTD" id="154664"/>
<evidence type="ECO:0000313" key="4">
    <source>
        <dbReference type="RefSeq" id="XP_023379940.1"/>
    </source>
</evidence>
<dbReference type="PANTHER" id="PTHR19229">
    <property type="entry name" value="ATP-BINDING CASSETTE TRANSPORTER SUBFAMILY A ABCA"/>
    <property type="match status" value="1"/>
</dbReference>
<keyword evidence="4" id="KW-0547">Nucleotide-binding</keyword>
<evidence type="ECO:0000256" key="1">
    <source>
        <dbReference type="SAM" id="MobiDB-lite"/>
    </source>
</evidence>
<dbReference type="PANTHER" id="PTHR19229:SF113">
    <property type="entry name" value="ATP-BINDING CASSETTE SUB-FAMILY A MEMBER 13"/>
    <property type="match status" value="1"/>
</dbReference>
<keyword evidence="3" id="KW-1185">Reference proteome</keyword>
<accession>A0A6P6BYH6</accession>
<dbReference type="RefSeq" id="XP_023379940.1">
    <property type="nucleotide sequence ID" value="XM_023524172.1"/>
</dbReference>
<name>A0A6P6BYH6_PTEVA</name>
<dbReference type="OrthoDB" id="9833608at2759"/>
<dbReference type="InterPro" id="IPR026082">
    <property type="entry name" value="ABCA"/>
</dbReference>
<feature type="region of interest" description="Disordered" evidence="1">
    <location>
        <begin position="2491"/>
        <end position="2515"/>
    </location>
</feature>
<dbReference type="GO" id="GO:0140359">
    <property type="term" value="F:ABC-type transporter activity"/>
    <property type="evidence" value="ECO:0007669"/>
    <property type="project" value="InterPro"/>
</dbReference>
<dbReference type="GO" id="GO:0005524">
    <property type="term" value="F:ATP binding"/>
    <property type="evidence" value="ECO:0007669"/>
    <property type="project" value="UniProtKB-KW"/>
</dbReference>
<dbReference type="Proteomes" id="UP000515202">
    <property type="component" value="Unplaced"/>
</dbReference>
<keyword evidence="2" id="KW-1133">Transmembrane helix</keyword>
<keyword evidence="2" id="KW-0472">Membrane</keyword>
<reference evidence="4" key="1">
    <citation type="submission" date="2025-08" db="UniProtKB">
        <authorList>
            <consortium name="RefSeq"/>
        </authorList>
    </citation>
    <scope>IDENTIFICATION</scope>
    <source>
        <tissue evidence="4">Kidney</tissue>
    </source>
</reference>
<protein>
    <submittedName>
        <fullName evidence="4">ATP-binding cassette sub-family A member 13</fullName>
    </submittedName>
</protein>
<dbReference type="GO" id="GO:0005319">
    <property type="term" value="F:lipid transporter activity"/>
    <property type="evidence" value="ECO:0007669"/>
    <property type="project" value="TreeGrafter"/>
</dbReference>
<sequence>MGPAAGQFRALLWKNGLCRLRTPVLSLAEFFWPCILFMILTVLRFQEPPRHRDDCKFHVAYKALEKNAAPSSRFQAAAGRPGISDLDFLQEMQELAEDIYGVMGKATSLQKLWAEGSQSPGNLGIFFCQRDLNKTEEVVSKLERLQQQPHVWDLLRSLPRLAAGGVPADDGVRSAGHLLRAVSKLLTSLEDLGWLPLDPTFARVSEIVLNVTISTLTFLQERGVAVTCWLSCRMGYGLSLHSVLRDPRKAWADLKSRFGFDDLPAERGLSHSAELQETRHWKALASLIRGTCEVARRVNVPDCPRGGPPGESRPVGESTRHWKALASLIRGTCEVARRVNVPDGPRGGPPGESRPVASSEASPCYEENMDWKVVSDNYFAFLNNILESPVASASRAVRATKELLTEKFHASEDERAISLLSCMDFLEKLLPESFYLPSGPTFHSPPSLTEAILNTSLLWTKHLKSLERDTSGMDTWKHLEFGKEMNEKRQTLDKNESRYILRFMELILFKINPKLLELWTYNVSEEEIAELEILSALLNFSVPENERILSNCFNFSQFFHSDWPEPSAVKMDFVHISEAIISSLYELGFLRQEQASEALDAVYAVRNVSRLFSAPSEQQRQEADMLLTHISLNVFKDKDSALLLQACSPFYQRVSKFFSLQSAESLLSFLTQISKHVSEITKQFNSQDISKALAFLHETTEFLGEISEVPSCQQLLSVFSFLELRAQPWMSAEGPGWEVVLATLTGLKRRLSVDEDFRVSLFRYMNHLFNSSGEALLGSECFALDHKSVSFVNDSADGGAPFIFQWPQILSNLSANGSTFKEFAALRCAVSCLRMWAGVCSSVSQILKADANIFSALHVGLTRLLDELESDVNISKSCQGLCPTHRPAKLIVDLFKNISRADGFQDWDAFLNLGDVWAASGEESVGVKSLNLGQIEKSLFTLETALRQLQARPLNVSASGGFSYAPEDVDENVLWINHLLSKSLMRYGGKFESIITDLRETMLFLRNVALDQDLSSCAAMFQNVTEFISEDGLLYVNPLQRTLRILAVLKSTFSSEDSVRRLKGCAKCVDTINQLRMAYNPSFSQGRLQGLPRHFRDVENKINSTRKLVTWLLTIMESDCPLNKSNINCVNSFLKNVTDFLRVVLTVVLEKEKIPNSEILLTLLNDSTNHVRMIINNLTRDFEFASQSNWKHFIELILRPVEASDEIPSQFQHLWLHLVALGKEIKKLAEDISLNVLENNSSSKMETFLNTFAPSPKEKDINSFSNSVFHLASYLSFNLSQDLQNSPQIILHKIAKAVGLGVQVIRGVFDSLMPSTRHGTLGDPGSRQALKKVTALLRAVRKPDLDLLVDQLEQVGDGLVDFFRNVSGLGTGTSGVSLLVGLMEKLVDSSHSWDVSHLLRLARLFPREDVNAAVDAYYALPQAARLLRGLADKNITGALQDVYDFTLLHGVRISGVTKEDFAAAIKALLDSVALVSEKPGLLAEALTCLPVLRCRNHTAAGVRQDPRFEACDHPESASSSFYGNVASVLERLRLSPPGEVSWCSNETSRTELTRRMVCVVHGLVDWSSIFLELFRVLHAETSLGKSVREFWRKALPSVPPSGLCPSGPLKHFALQIVEKLKNVNLTEVTSHENMFDKLAGLSKILNVNESTGASARGISVNLGRIMKLLSGDRSLENSTQSLLSALTTFLNADRTGRDLDAFSSSMEQSAALYDLREPWPESEHITEDLNYDVKIRALLSDVNDDAQMMNSVALQDVTLHLVQFLESLHSSAQALEITKDFLSVTKNWLCKYANGDYARMIQTLCLMANESSTNDLALSAKDITTFLGYLRHIPREGDFDGALLSQLADPEEPANFSVVQSLLESFLINSINNLAGSSQEAAWSLSDSDLQIMNSINLALNRTQSERGEGITLPPGSRLGRVERLLKTFFFLQKERPANKTSPLGVVAEPSFVPQDKILEILRGDPFLASVKEDGPMSNFSSLKEITRHLIESTFALDNGDVPFDKRHGLELVRGVLRALVWEIATQSETEKPAESLTVASRLLSHVRRPAGLVRLGRQLRSALHLVRETSAGLARLMQTLLHSRAGDFRSRCPALQRVILAKLTGLLSLANSSFPLRDRAALDITARWLTVLSGAGRERGVREPLLDASAAAGTLASASAGVGGLAAVLDSAVTLLELATAVSGKGAAISGTRVVPTAHDSAQSFDTLCSALRQSLRDAVSEMESGLKTAARAVLDSVDGTLAPALGLAFGMAGVRPAAPHDPAAHHTSSCVFSSVNRSEDFASILKEIAEFLTSGEINSGDAEHFLGAISNGTRMFSTDSSDVWEEILGCLVPIVNLVNQIDFLHPNRISARGFRQDAHGVALEETLSRNSPEMGTRPRRAMDLIPAAFRNNLEGESGDGLNSLPTFAQHPDIPLKAIEAVVKASSGTKGDWGGDSSEALVFSPSLLQTVAPLGTFTGPAPNGPQGAGSTGTPFQRVSEIFGNAAAGKNAASGLGEGTEEAAGVPPARGPSASLEDGLEGLAALAEHWQKVSLMDESVADMCQGRGWSVKMETRGGSSPHTGPTVHPLPMLRPVLRGLDGACRNVPVSPDDGSSVLRDKCENPSLAKDVVCAAQGCPRGGLRLRVLCALHAATVLSDHFQREPVVGRSPWCSVVAPSQGHLPTRVPDPVPPIPRDHLLAQSLEKTLFSRNPILTLLSNFTVTADVEVKDVMKNVTRFAEDLRSSAHVSEGTISSILEANLSRSPALVPADARRVLSSLLDVVSGLSRLLPKAGHVLELLPDFLRASEIAALLDVAGAPENRALSATCQSVVEGVAWPPSASSANLSILYLFVVVTAPFCLKLYQEILQSPNGALVWSFFKPILHGKILYTPDTPEIKRVIQKANYTFSFVDKLKTLSETLLKISSIFPSGGNGQMLEQLQEALRNKFVRNFVESQLHIDVDKLTDKLQTYGGFLNNVGFFFPLIMMLAWVVSVASMVRKLVYEREIRLEEPLPSVTDLEATARELLQQNSFLARLQWANVGQAPEQAGMTFAWVCWMILLDSVLYFLCGWYLSNLIP</sequence>
<dbReference type="GeneID" id="105306608"/>
<feature type="transmembrane region" description="Helical" evidence="2">
    <location>
        <begin position="24"/>
        <end position="45"/>
    </location>
</feature>
<evidence type="ECO:0000256" key="2">
    <source>
        <dbReference type="SAM" id="Phobius"/>
    </source>
</evidence>
<dbReference type="GO" id="GO:0016020">
    <property type="term" value="C:membrane"/>
    <property type="evidence" value="ECO:0007669"/>
    <property type="project" value="InterPro"/>
</dbReference>
<organism evidence="3 4">
    <name type="scientific">Pteropus vampyrus</name>
    <name type="common">Large flying fox</name>
    <dbReference type="NCBI Taxonomy" id="132908"/>
    <lineage>
        <taxon>Eukaryota</taxon>
        <taxon>Metazoa</taxon>
        <taxon>Chordata</taxon>
        <taxon>Craniata</taxon>
        <taxon>Vertebrata</taxon>
        <taxon>Euteleostomi</taxon>
        <taxon>Mammalia</taxon>
        <taxon>Eutheria</taxon>
        <taxon>Laurasiatheria</taxon>
        <taxon>Chiroptera</taxon>
        <taxon>Yinpterochiroptera</taxon>
        <taxon>Pteropodoidea</taxon>
        <taxon>Pteropodidae</taxon>
        <taxon>Pteropodinae</taxon>
        <taxon>Pteropus</taxon>
    </lineage>
</organism>